<evidence type="ECO:0000313" key="3">
    <source>
        <dbReference type="EMBL" id="ARF74523.1"/>
    </source>
</evidence>
<dbReference type="Pfam" id="PF10901">
    <property type="entry name" value="DUF2690"/>
    <property type="match status" value="1"/>
</dbReference>
<name>A0ABC8BXF2_9ACTN</name>
<keyword evidence="4" id="KW-1185">Reference proteome</keyword>
<gene>
    <name evidence="3" type="ORF">B7C62_21490</name>
</gene>
<evidence type="ECO:0000256" key="2">
    <source>
        <dbReference type="SAM" id="Phobius"/>
    </source>
</evidence>
<keyword evidence="2" id="KW-0812">Transmembrane</keyword>
<dbReference type="EMBL" id="CP020563">
    <property type="protein sequence ID" value="ARF74523.1"/>
    <property type="molecule type" value="Genomic_DNA"/>
</dbReference>
<dbReference type="Gene3D" id="1.10.260.40">
    <property type="entry name" value="lambda repressor-like DNA-binding domains"/>
    <property type="match status" value="1"/>
</dbReference>
<keyword evidence="2" id="KW-1133">Transmembrane helix</keyword>
<keyword evidence="2" id="KW-0472">Membrane</keyword>
<protein>
    <recommendedName>
        <fullName evidence="5">HTH cro/C1-type domain-containing protein</fullName>
    </recommendedName>
</protein>
<feature type="transmembrane region" description="Helical" evidence="2">
    <location>
        <begin position="151"/>
        <end position="172"/>
    </location>
</feature>
<dbReference type="CDD" id="cd00093">
    <property type="entry name" value="HTH_XRE"/>
    <property type="match status" value="1"/>
</dbReference>
<dbReference type="InterPro" id="IPR021224">
    <property type="entry name" value="DUF2690"/>
</dbReference>
<evidence type="ECO:0008006" key="5">
    <source>
        <dbReference type="Google" id="ProtNLM"/>
    </source>
</evidence>
<feature type="region of interest" description="Disordered" evidence="1">
    <location>
        <begin position="1"/>
        <end position="31"/>
    </location>
</feature>
<dbReference type="Proteomes" id="UP000192251">
    <property type="component" value="Chromosome"/>
</dbReference>
<dbReference type="RefSeq" id="WP_084748502.1">
    <property type="nucleotide sequence ID" value="NZ_CP020563.1"/>
</dbReference>
<accession>A0ABC8BXF2</accession>
<dbReference type="AlphaFoldDB" id="A0ABC8BXF2"/>
<dbReference type="InterPro" id="IPR010982">
    <property type="entry name" value="Lambda_DNA-bd_dom_sf"/>
</dbReference>
<dbReference type="SUPFAM" id="SSF47413">
    <property type="entry name" value="lambda repressor-like DNA-binding domains"/>
    <property type="match status" value="1"/>
</dbReference>
<proteinExistence type="predicted"/>
<evidence type="ECO:0000256" key="1">
    <source>
        <dbReference type="SAM" id="MobiDB-lite"/>
    </source>
</evidence>
<evidence type="ECO:0000313" key="4">
    <source>
        <dbReference type="Proteomes" id="UP000192251"/>
    </source>
</evidence>
<organism evidence="3 4">
    <name type="scientific">Kitasatospora albolonga</name>
    <dbReference type="NCBI Taxonomy" id="68173"/>
    <lineage>
        <taxon>Bacteria</taxon>
        <taxon>Bacillati</taxon>
        <taxon>Actinomycetota</taxon>
        <taxon>Actinomycetes</taxon>
        <taxon>Kitasatosporales</taxon>
        <taxon>Streptomycetaceae</taxon>
        <taxon>Kitasatospora</taxon>
    </lineage>
</organism>
<dbReference type="KEGG" id="kab:B7C62_21490"/>
<reference evidence="3 4" key="1">
    <citation type="submission" date="2017-04" db="EMBL/GenBank/DDBJ databases">
        <title>The complete genome sequence of Streptomyces albolongus YIM 101047, the producer of novel bafilomycins and novel odoriferous sesquiterpenoids.</title>
        <authorList>
            <person name="Yin M."/>
            <person name="Jiang Y."/>
        </authorList>
    </citation>
    <scope>NUCLEOTIDE SEQUENCE [LARGE SCALE GENOMIC DNA]</scope>
    <source>
        <strain evidence="3 4">YIM 101047</strain>
    </source>
</reference>
<dbReference type="Pfam" id="PF13560">
    <property type="entry name" value="HTH_31"/>
    <property type="match status" value="1"/>
</dbReference>
<feature type="compositionally biased region" description="Basic and acidic residues" evidence="1">
    <location>
        <begin position="1"/>
        <end position="12"/>
    </location>
</feature>
<sequence>MSNRGDRDDRSARSARGGPSGARGEREPRELPAECLRLAATLRELRAATGLSLVGLAARTPYSKSSWDRYLNARAMPPRDAVERLCALAGREEQRPIALWELAENAWSGRDCPSVRPGKRAAHRQDAPRHTPGRTTAPPVDPRRTRPPFPWLHAAALGGAAALAAGLLIALLPSGDRPAEDHASTTGLTIPSVGCHGASCEGKNAEDQDCSTARTPPVELGEHRFAGTVVKIRRSEVCETVWARIDRGVAGDRVEILAPGGRAHHAVVQDEFDETGSVSTSMAAAPEKALDRVQACLVRKDGRRCFSATPP</sequence>
<feature type="region of interest" description="Disordered" evidence="1">
    <location>
        <begin position="111"/>
        <end position="147"/>
    </location>
</feature>
<dbReference type="InterPro" id="IPR001387">
    <property type="entry name" value="Cro/C1-type_HTH"/>
</dbReference>